<dbReference type="InterPro" id="IPR000847">
    <property type="entry name" value="LysR_HTH_N"/>
</dbReference>
<dbReference type="OrthoDB" id="9787460at2"/>
<dbReference type="eggNOG" id="COG0583">
    <property type="taxonomic scope" value="Bacteria"/>
</dbReference>
<feature type="compositionally biased region" description="Basic and acidic residues" evidence="5">
    <location>
        <begin position="295"/>
        <end position="308"/>
    </location>
</feature>
<dbReference type="GO" id="GO:0043565">
    <property type="term" value="F:sequence-specific DNA binding"/>
    <property type="evidence" value="ECO:0007669"/>
    <property type="project" value="TreeGrafter"/>
</dbReference>
<dbReference type="Proteomes" id="UP000006786">
    <property type="component" value="Unassembled WGS sequence"/>
</dbReference>
<comment type="similarity">
    <text evidence="1">Belongs to the LysR transcriptional regulatory family.</text>
</comment>
<feature type="region of interest" description="Disordered" evidence="5">
    <location>
        <begin position="288"/>
        <end position="308"/>
    </location>
</feature>
<evidence type="ECO:0000313" key="8">
    <source>
        <dbReference type="Proteomes" id="UP000006786"/>
    </source>
</evidence>
<dbReference type="Pfam" id="PF00126">
    <property type="entry name" value="HTH_1"/>
    <property type="match status" value="1"/>
</dbReference>
<dbReference type="PANTHER" id="PTHR30537:SF3">
    <property type="entry name" value="TRANSCRIPTIONAL REGULATORY PROTEIN"/>
    <property type="match status" value="1"/>
</dbReference>
<keyword evidence="8" id="KW-1185">Reference proteome</keyword>
<accession>K2MZ93</accession>
<keyword evidence="3" id="KW-0238">DNA-binding</keyword>
<evidence type="ECO:0000256" key="1">
    <source>
        <dbReference type="ARBA" id="ARBA00009437"/>
    </source>
</evidence>
<dbReference type="InterPro" id="IPR005119">
    <property type="entry name" value="LysR_subst-bd"/>
</dbReference>
<dbReference type="PATRIC" id="fig|391937.3.peg.3849"/>
<organism evidence="7 8">
    <name type="scientific">Nitratireductor pacificus pht-3B</name>
    <dbReference type="NCBI Taxonomy" id="391937"/>
    <lineage>
        <taxon>Bacteria</taxon>
        <taxon>Pseudomonadati</taxon>
        <taxon>Pseudomonadota</taxon>
        <taxon>Alphaproteobacteria</taxon>
        <taxon>Hyphomicrobiales</taxon>
        <taxon>Phyllobacteriaceae</taxon>
        <taxon>Nitratireductor</taxon>
    </lineage>
</organism>
<dbReference type="Gene3D" id="3.40.190.290">
    <property type="match status" value="1"/>
</dbReference>
<protein>
    <submittedName>
        <fullName evidence="7">LysR family transcriptional regulator</fullName>
    </submittedName>
</protein>
<gene>
    <name evidence="7" type="ORF">NA2_18730</name>
</gene>
<dbReference type="PANTHER" id="PTHR30537">
    <property type="entry name" value="HTH-TYPE TRANSCRIPTIONAL REGULATOR"/>
    <property type="match status" value="1"/>
</dbReference>
<dbReference type="GO" id="GO:0003700">
    <property type="term" value="F:DNA-binding transcription factor activity"/>
    <property type="evidence" value="ECO:0007669"/>
    <property type="project" value="InterPro"/>
</dbReference>
<evidence type="ECO:0000256" key="4">
    <source>
        <dbReference type="ARBA" id="ARBA00023163"/>
    </source>
</evidence>
<dbReference type="InterPro" id="IPR036388">
    <property type="entry name" value="WH-like_DNA-bd_sf"/>
</dbReference>
<name>K2MZ93_9HYPH</name>
<keyword evidence="4" id="KW-0804">Transcription</keyword>
<dbReference type="SUPFAM" id="SSF46785">
    <property type="entry name" value="Winged helix' DNA-binding domain"/>
    <property type="match status" value="1"/>
</dbReference>
<dbReference type="PROSITE" id="PS50931">
    <property type="entry name" value="HTH_LYSR"/>
    <property type="match status" value="1"/>
</dbReference>
<proteinExistence type="inferred from homology"/>
<dbReference type="InterPro" id="IPR058163">
    <property type="entry name" value="LysR-type_TF_proteobact-type"/>
</dbReference>
<evidence type="ECO:0000256" key="2">
    <source>
        <dbReference type="ARBA" id="ARBA00023015"/>
    </source>
</evidence>
<reference evidence="7 8" key="1">
    <citation type="journal article" date="2012" name="J. Bacteriol.">
        <title>Genome Sequence of Nitratireductor pacificus Type Strain pht-3B.</title>
        <authorList>
            <person name="Lai Q."/>
            <person name="Li G."/>
            <person name="Shao Z."/>
        </authorList>
    </citation>
    <scope>NUCLEOTIDE SEQUENCE [LARGE SCALE GENOMIC DNA]</scope>
    <source>
        <strain evidence="8">pht-3B</strain>
    </source>
</reference>
<dbReference type="InterPro" id="IPR036390">
    <property type="entry name" value="WH_DNA-bd_sf"/>
</dbReference>
<dbReference type="EMBL" id="AMRM01000026">
    <property type="protein sequence ID" value="EKF17323.1"/>
    <property type="molecule type" value="Genomic_DNA"/>
</dbReference>
<dbReference type="GO" id="GO:0006351">
    <property type="term" value="P:DNA-templated transcription"/>
    <property type="evidence" value="ECO:0007669"/>
    <property type="project" value="TreeGrafter"/>
</dbReference>
<evidence type="ECO:0000256" key="5">
    <source>
        <dbReference type="SAM" id="MobiDB-lite"/>
    </source>
</evidence>
<dbReference type="SUPFAM" id="SSF53850">
    <property type="entry name" value="Periplasmic binding protein-like II"/>
    <property type="match status" value="1"/>
</dbReference>
<keyword evidence="2" id="KW-0805">Transcription regulation</keyword>
<feature type="domain" description="HTH lysR-type" evidence="6">
    <location>
        <begin position="2"/>
        <end position="59"/>
    </location>
</feature>
<evidence type="ECO:0000256" key="3">
    <source>
        <dbReference type="ARBA" id="ARBA00023125"/>
    </source>
</evidence>
<dbReference type="Pfam" id="PF03466">
    <property type="entry name" value="LysR_substrate"/>
    <property type="match status" value="1"/>
</dbReference>
<evidence type="ECO:0000313" key="7">
    <source>
        <dbReference type="EMBL" id="EKF17323.1"/>
    </source>
</evidence>
<comment type="caution">
    <text evidence="7">The sequence shown here is derived from an EMBL/GenBank/DDBJ whole genome shotgun (WGS) entry which is preliminary data.</text>
</comment>
<sequence length="308" mass="34093">MVDWEDIRHFLAVAQSKSLAGAARALDVDRATVGRRLAALEATLDVRLVDRPSRSCRLTPVGAQVYKWAVDMEANAHGIADVVKAARTPIIGRVTLSAPPILAAHVFAAHMPRFRSEHPHIEISLSAHDAQSQPRKSETDLAVRLVPPDERDGTARTIGTMTFGLYAHRDYAHLDVPERWQFIAFDQRYADLPLQRWLLGVAGDRPVVSELNRISEHLIAARAGIGIAGLPCFIADRDRDLVRIYDDVPSFARDLCLVKRRDLRKTQAVRAVMDFIADVVAGNPDLAPGSPLSQYDDRLEQPARRAVG</sequence>
<dbReference type="STRING" id="391937.NA2_18730"/>
<dbReference type="AlphaFoldDB" id="K2MZ93"/>
<evidence type="ECO:0000259" key="6">
    <source>
        <dbReference type="PROSITE" id="PS50931"/>
    </source>
</evidence>
<dbReference type="Gene3D" id="1.10.10.10">
    <property type="entry name" value="Winged helix-like DNA-binding domain superfamily/Winged helix DNA-binding domain"/>
    <property type="match status" value="1"/>
</dbReference>
<dbReference type="RefSeq" id="WP_008598772.1">
    <property type="nucleotide sequence ID" value="NZ_AMRM01000026.1"/>
</dbReference>